<reference evidence="16 17" key="1">
    <citation type="submission" date="2020-08" db="EMBL/GenBank/DDBJ databases">
        <title>Genomic Encyclopedia of Type Strains, Phase IV (KMG-IV): sequencing the most valuable type-strain genomes for metagenomic binning, comparative biology and taxonomic classification.</title>
        <authorList>
            <person name="Goeker M."/>
        </authorList>
    </citation>
    <scope>NUCLEOTIDE SEQUENCE [LARGE SCALE GENOMIC DNA]</scope>
    <source>
        <strain evidence="16 17">DSM 101806</strain>
    </source>
</reference>
<organism evidence="16 17">
    <name type="scientific">Sphingomonas kyeonggiensis</name>
    <dbReference type="NCBI Taxonomy" id="1268553"/>
    <lineage>
        <taxon>Bacteria</taxon>
        <taxon>Pseudomonadati</taxon>
        <taxon>Pseudomonadota</taxon>
        <taxon>Alphaproteobacteria</taxon>
        <taxon>Sphingomonadales</taxon>
        <taxon>Sphingomonadaceae</taxon>
        <taxon>Sphingomonas</taxon>
    </lineage>
</organism>
<dbReference type="PROSITE" id="PS52016">
    <property type="entry name" value="TONB_DEPENDENT_REC_3"/>
    <property type="match status" value="1"/>
</dbReference>
<dbReference type="Pfam" id="PF07715">
    <property type="entry name" value="Plug"/>
    <property type="match status" value="1"/>
</dbReference>
<sequence length="919" mass="99195">MRTKLFAGVAFAALMVPGAAFAQSTGTQDFEGETEIVVTGSRADNGVGGIIVPDTSKAKGVLTQEFIQRQAPGATVNDLINQLPGVSFQNNDAFGSSGGSMNIRGFDASRISQTFDGVPLNDSGNYAIYSNQQMDPELIEQVNVNLGTTDVDSPTAAATGSTVNYRTRLPGKDFGVKLVGSVGQFGFFRTFGMVDTGEFTSFGTRAFFAASHAENYQPWNRNARVNKDQYNARIYQPLGDNGDFLSVAGNWNENRNNFQGSVPLRWDTVQRSVTGTAPNQVVSTTPRNVGPNSSDRFPLSRDEAFYNVPSCTINTVARAGIADTANSCGSVFDERFNPSNTGNIRGSSRFTLSDGLVLTVDPSYQYVKANGGGTVVAQEARRDVNPSGGNANCNTTANSATVSCQSGYWGGTPYFGRDLNGDGDLLDTVRVLAPSQTQTHRISVTASLRYDLSPDQTIRVAYTYDRARHRQTGETGFLQLNGKPYDVFPVNSPILDVNGRALEKRDRLSFAILQQGAVEYRGEFFDGTLKINAGLAAKFFRRNLTNYCATSSAAGFVECYGDDTAAGAAWLAANGTQTVVPSAAAAAGATCVAGVCTFPTQGAQQRILNYKKLLPNVGYTWSLTPQVDVFGNYSQGIQVPGTDNLYNSFYFPATSERATPKPETTDNFDLGLRYRSSTLQAQLGGWYTNYKNRLASSYDPELDKSVYRNLGTVKKYGFDGSVTYQPIRELSVYAFGSYLHSEIQNNVEAFRTTAAGPLGPIGTIVYAPTKGKRESNAPVYMFGGGATVDLAPVSFGIDVKRTGPRYLYDTNEPARQALTVNGAVQTWEIFPAKTPSYTLVDLNARVDLTWAGLNKKTYFQVNVRNLFNEYWVGSMNSGNGSLNQGPTYNAQGAITGYGSALNTQIGYPRTVIGTLVVGF</sequence>
<proteinExistence type="inferred from homology"/>
<evidence type="ECO:0000256" key="6">
    <source>
        <dbReference type="ARBA" id="ARBA00023077"/>
    </source>
</evidence>
<dbReference type="GO" id="GO:0044718">
    <property type="term" value="P:siderophore transmembrane transport"/>
    <property type="evidence" value="ECO:0007669"/>
    <property type="project" value="TreeGrafter"/>
</dbReference>
<dbReference type="InterPro" id="IPR037066">
    <property type="entry name" value="Plug_dom_sf"/>
</dbReference>
<evidence type="ECO:0000256" key="10">
    <source>
        <dbReference type="PROSITE-ProRule" id="PRU01360"/>
    </source>
</evidence>
<dbReference type="InterPro" id="IPR039426">
    <property type="entry name" value="TonB-dep_rcpt-like"/>
</dbReference>
<dbReference type="Pfam" id="PF00593">
    <property type="entry name" value="TonB_dep_Rec_b-barrel"/>
    <property type="match status" value="1"/>
</dbReference>
<keyword evidence="4 10" id="KW-0812">Transmembrane</keyword>
<feature type="domain" description="TonB-dependent receptor-like beta-barrel" evidence="14">
    <location>
        <begin position="407"/>
        <end position="866"/>
    </location>
</feature>
<keyword evidence="9 10" id="KW-0998">Cell outer membrane</keyword>
<keyword evidence="3 10" id="KW-1134">Transmembrane beta strand</keyword>
<protein>
    <submittedName>
        <fullName evidence="16">Iron complex outermembrane receptor protein</fullName>
    </submittedName>
</protein>
<name>A0A7W6JWS5_9SPHN</name>
<comment type="subcellular location">
    <subcellularLocation>
        <location evidence="1 10">Cell outer membrane</location>
        <topology evidence="1 10">Multi-pass membrane protein</topology>
    </subcellularLocation>
</comment>
<dbReference type="GO" id="GO:0009279">
    <property type="term" value="C:cell outer membrane"/>
    <property type="evidence" value="ECO:0007669"/>
    <property type="project" value="UniProtKB-SubCell"/>
</dbReference>
<evidence type="ECO:0000256" key="9">
    <source>
        <dbReference type="ARBA" id="ARBA00023237"/>
    </source>
</evidence>
<evidence type="ECO:0000256" key="13">
    <source>
        <dbReference type="SAM" id="SignalP"/>
    </source>
</evidence>
<evidence type="ECO:0000313" key="16">
    <source>
        <dbReference type="EMBL" id="MBB4100871.1"/>
    </source>
</evidence>
<dbReference type="InterPro" id="IPR036942">
    <property type="entry name" value="Beta-barrel_TonB_sf"/>
</dbReference>
<dbReference type="InterPro" id="IPR000531">
    <property type="entry name" value="Beta-barrel_TonB"/>
</dbReference>
<gene>
    <name evidence="16" type="ORF">GGR46_004460</name>
</gene>
<dbReference type="InterPro" id="IPR012910">
    <property type="entry name" value="Plug_dom"/>
</dbReference>
<comment type="caution">
    <text evidence="16">The sequence shown here is derived from an EMBL/GenBank/DDBJ whole genome shotgun (WGS) entry which is preliminary data.</text>
</comment>
<feature type="domain" description="TonB-dependent receptor plug" evidence="15">
    <location>
        <begin position="54"/>
        <end position="160"/>
    </location>
</feature>
<dbReference type="RefSeq" id="WP_184000232.1">
    <property type="nucleotide sequence ID" value="NZ_JACIEH010000004.1"/>
</dbReference>
<feature type="signal peptide" evidence="13">
    <location>
        <begin position="1"/>
        <end position="22"/>
    </location>
</feature>
<keyword evidence="8 16" id="KW-0675">Receptor</keyword>
<dbReference type="GO" id="GO:0015344">
    <property type="term" value="F:siderophore uptake transmembrane transporter activity"/>
    <property type="evidence" value="ECO:0007669"/>
    <property type="project" value="TreeGrafter"/>
</dbReference>
<evidence type="ECO:0000256" key="2">
    <source>
        <dbReference type="ARBA" id="ARBA00022448"/>
    </source>
</evidence>
<dbReference type="Gene3D" id="2.40.170.20">
    <property type="entry name" value="TonB-dependent receptor, beta-barrel domain"/>
    <property type="match status" value="1"/>
</dbReference>
<dbReference type="PANTHER" id="PTHR30069:SF29">
    <property type="entry name" value="HEMOGLOBIN AND HEMOGLOBIN-HAPTOGLOBIN-BINDING PROTEIN 1-RELATED"/>
    <property type="match status" value="1"/>
</dbReference>
<dbReference type="PANTHER" id="PTHR30069">
    <property type="entry name" value="TONB-DEPENDENT OUTER MEMBRANE RECEPTOR"/>
    <property type="match status" value="1"/>
</dbReference>
<evidence type="ECO:0000256" key="12">
    <source>
        <dbReference type="SAM" id="MobiDB-lite"/>
    </source>
</evidence>
<evidence type="ECO:0000256" key="5">
    <source>
        <dbReference type="ARBA" id="ARBA00022729"/>
    </source>
</evidence>
<feature type="region of interest" description="Disordered" evidence="12">
    <location>
        <begin position="275"/>
        <end position="294"/>
    </location>
</feature>
<evidence type="ECO:0000256" key="11">
    <source>
        <dbReference type="RuleBase" id="RU003357"/>
    </source>
</evidence>
<keyword evidence="17" id="KW-1185">Reference proteome</keyword>
<dbReference type="Proteomes" id="UP000557392">
    <property type="component" value="Unassembled WGS sequence"/>
</dbReference>
<keyword evidence="5 13" id="KW-0732">Signal</keyword>
<keyword evidence="6 11" id="KW-0798">TonB box</keyword>
<dbReference type="AlphaFoldDB" id="A0A7W6JWS5"/>
<evidence type="ECO:0000259" key="14">
    <source>
        <dbReference type="Pfam" id="PF00593"/>
    </source>
</evidence>
<accession>A0A7W6JWS5</accession>
<evidence type="ECO:0000256" key="4">
    <source>
        <dbReference type="ARBA" id="ARBA00022692"/>
    </source>
</evidence>
<dbReference type="EMBL" id="JACIEH010000004">
    <property type="protein sequence ID" value="MBB4100871.1"/>
    <property type="molecule type" value="Genomic_DNA"/>
</dbReference>
<dbReference type="Gene3D" id="2.170.130.10">
    <property type="entry name" value="TonB-dependent receptor, plug domain"/>
    <property type="match status" value="1"/>
</dbReference>
<evidence type="ECO:0000256" key="3">
    <source>
        <dbReference type="ARBA" id="ARBA00022452"/>
    </source>
</evidence>
<evidence type="ECO:0000256" key="7">
    <source>
        <dbReference type="ARBA" id="ARBA00023136"/>
    </source>
</evidence>
<keyword evidence="2 10" id="KW-0813">Transport</keyword>
<feature type="chain" id="PRO_5030758336" evidence="13">
    <location>
        <begin position="23"/>
        <end position="919"/>
    </location>
</feature>
<evidence type="ECO:0000256" key="1">
    <source>
        <dbReference type="ARBA" id="ARBA00004571"/>
    </source>
</evidence>
<evidence type="ECO:0000259" key="15">
    <source>
        <dbReference type="Pfam" id="PF07715"/>
    </source>
</evidence>
<evidence type="ECO:0000256" key="8">
    <source>
        <dbReference type="ARBA" id="ARBA00023170"/>
    </source>
</evidence>
<keyword evidence="7 10" id="KW-0472">Membrane</keyword>
<dbReference type="SUPFAM" id="SSF56935">
    <property type="entry name" value="Porins"/>
    <property type="match status" value="1"/>
</dbReference>
<evidence type="ECO:0000313" key="17">
    <source>
        <dbReference type="Proteomes" id="UP000557392"/>
    </source>
</evidence>
<comment type="similarity">
    <text evidence="10 11">Belongs to the TonB-dependent receptor family.</text>
</comment>